<keyword evidence="2" id="KW-0560">Oxidoreductase</keyword>
<dbReference type="RefSeq" id="WP_192598315.1">
    <property type="nucleotide sequence ID" value="NZ_JADBEL010000007.1"/>
</dbReference>
<name>A0A927MH49_9BACL</name>
<organism evidence="2 3">
    <name type="scientific">Sporosarcina limicola</name>
    <dbReference type="NCBI Taxonomy" id="34101"/>
    <lineage>
        <taxon>Bacteria</taxon>
        <taxon>Bacillati</taxon>
        <taxon>Bacillota</taxon>
        <taxon>Bacilli</taxon>
        <taxon>Bacillales</taxon>
        <taxon>Caryophanaceae</taxon>
        <taxon>Sporosarcina</taxon>
    </lineage>
</organism>
<gene>
    <name evidence="2" type="ORF">H4683_001605</name>
</gene>
<keyword evidence="3" id="KW-1185">Reference proteome</keyword>
<dbReference type="Pfam" id="PF13618">
    <property type="entry name" value="Gluconate_2-dh3"/>
    <property type="match status" value="1"/>
</dbReference>
<sequence>MTDKPSDTNGKEGLSRRQFLKNSGLVAGGVVGGSLFGGLLTNQFQKKTVPNKKDMANLQDARMFFSRKEDFDILSAATERIFPKNDNGPGAIELGVPYFIDKQLAGSWGMNAKDYMRGPFTQNLQAQGYQDSKRNQDNQGPNTATQSPTPTPRYQTRLNRSEIFIIGLRKFDSVSQEKFGMKFVEATGDQQDEMLHMFEDNKINLTGIEAQTFFNLLLQTTIEGAYADPLYGGNKEMMGWKMKEYPGPRMGYMNQIEEKEFIIMDQESLKDYQTYG</sequence>
<dbReference type="Proteomes" id="UP000658225">
    <property type="component" value="Unassembled WGS sequence"/>
</dbReference>
<dbReference type="GO" id="GO:0033717">
    <property type="term" value="F:gluconate 2-dehydrogenase (acceptor) activity"/>
    <property type="evidence" value="ECO:0007669"/>
    <property type="project" value="UniProtKB-EC"/>
</dbReference>
<evidence type="ECO:0000256" key="1">
    <source>
        <dbReference type="SAM" id="MobiDB-lite"/>
    </source>
</evidence>
<evidence type="ECO:0000313" key="3">
    <source>
        <dbReference type="Proteomes" id="UP000658225"/>
    </source>
</evidence>
<dbReference type="InterPro" id="IPR019546">
    <property type="entry name" value="TAT_signal_bac_arc"/>
</dbReference>
<dbReference type="PROSITE" id="PS51318">
    <property type="entry name" value="TAT"/>
    <property type="match status" value="1"/>
</dbReference>
<dbReference type="InterPro" id="IPR027056">
    <property type="entry name" value="Gluconate_2DH_su3"/>
</dbReference>
<dbReference type="AlphaFoldDB" id="A0A927MH49"/>
<protein>
    <submittedName>
        <fullName evidence="2">Gluconate 2-dehydrogenase gamma chain</fullName>
        <ecNumber evidence="2">1.1.99.3</ecNumber>
    </submittedName>
</protein>
<reference evidence="2" key="1">
    <citation type="submission" date="2020-10" db="EMBL/GenBank/DDBJ databases">
        <title>Genomic Encyclopedia of Type Strains, Phase IV (KMG-IV): sequencing the most valuable type-strain genomes for metagenomic binning, comparative biology and taxonomic classification.</title>
        <authorList>
            <person name="Goeker M."/>
        </authorList>
    </citation>
    <scope>NUCLEOTIDE SEQUENCE</scope>
    <source>
        <strain evidence="2">DSM 13886</strain>
    </source>
</reference>
<dbReference type="EC" id="1.1.99.3" evidence="2"/>
<comment type="caution">
    <text evidence="2">The sequence shown here is derived from an EMBL/GenBank/DDBJ whole genome shotgun (WGS) entry which is preliminary data.</text>
</comment>
<feature type="compositionally biased region" description="Polar residues" evidence="1">
    <location>
        <begin position="137"/>
        <end position="155"/>
    </location>
</feature>
<evidence type="ECO:0000313" key="2">
    <source>
        <dbReference type="EMBL" id="MBE1554528.1"/>
    </source>
</evidence>
<accession>A0A927MH49</accession>
<proteinExistence type="predicted"/>
<dbReference type="EMBL" id="JADBEL010000007">
    <property type="protein sequence ID" value="MBE1554528.1"/>
    <property type="molecule type" value="Genomic_DNA"/>
</dbReference>
<dbReference type="NCBIfam" id="TIGR01409">
    <property type="entry name" value="TAT_signal_seq"/>
    <property type="match status" value="1"/>
</dbReference>
<dbReference type="InterPro" id="IPR006311">
    <property type="entry name" value="TAT_signal"/>
</dbReference>
<feature type="region of interest" description="Disordered" evidence="1">
    <location>
        <begin position="130"/>
        <end position="155"/>
    </location>
</feature>